<dbReference type="PROSITE" id="PS00671">
    <property type="entry name" value="D_2_HYDROXYACID_DH_3"/>
    <property type="match status" value="1"/>
</dbReference>
<dbReference type="PANTHER" id="PTHR10996">
    <property type="entry name" value="2-HYDROXYACID DEHYDROGENASE-RELATED"/>
    <property type="match status" value="1"/>
</dbReference>
<keyword evidence="2 4" id="KW-0560">Oxidoreductase</keyword>
<dbReference type="InterPro" id="IPR050223">
    <property type="entry name" value="D-isomer_2-hydroxyacid_DH"/>
</dbReference>
<evidence type="ECO:0000313" key="8">
    <source>
        <dbReference type="EMBL" id="MCP2332179.1"/>
    </source>
</evidence>
<protein>
    <submittedName>
        <fullName evidence="8">Phosphoglycerate dehydrogenase</fullName>
    </submittedName>
</protein>
<dbReference type="EMBL" id="AUBJ02000001">
    <property type="protein sequence ID" value="MCP2332179.1"/>
    <property type="molecule type" value="Genomic_DNA"/>
</dbReference>
<evidence type="ECO:0000256" key="3">
    <source>
        <dbReference type="ARBA" id="ARBA00023027"/>
    </source>
</evidence>
<dbReference type="PANTHER" id="PTHR10996:SF178">
    <property type="entry name" value="2-HYDROXYACID DEHYDROGENASE YGL185C-RELATED"/>
    <property type="match status" value="1"/>
</dbReference>
<keyword evidence="3" id="KW-0520">NAD</keyword>
<evidence type="ECO:0000256" key="1">
    <source>
        <dbReference type="ARBA" id="ARBA00005854"/>
    </source>
</evidence>
<dbReference type="InterPro" id="IPR029753">
    <property type="entry name" value="D-isomer_DH_CS"/>
</dbReference>
<gene>
    <name evidence="8" type="ORF">G443_002449</name>
</gene>
<comment type="caution">
    <text evidence="8">The sequence shown here is derived from an EMBL/GenBank/DDBJ whole genome shotgun (WGS) entry which is preliminary data.</text>
</comment>
<feature type="domain" description="D-isomer specific 2-hydroxyacid dehydrogenase catalytic" evidence="6">
    <location>
        <begin position="44"/>
        <end position="320"/>
    </location>
</feature>
<organism evidence="8 9">
    <name type="scientific">Actinoalloteichus caeruleus DSM 43889</name>
    <dbReference type="NCBI Taxonomy" id="1120930"/>
    <lineage>
        <taxon>Bacteria</taxon>
        <taxon>Bacillati</taxon>
        <taxon>Actinomycetota</taxon>
        <taxon>Actinomycetes</taxon>
        <taxon>Pseudonocardiales</taxon>
        <taxon>Pseudonocardiaceae</taxon>
        <taxon>Actinoalloteichus</taxon>
        <taxon>Actinoalloteichus cyanogriseus</taxon>
    </lineage>
</organism>
<evidence type="ECO:0000256" key="4">
    <source>
        <dbReference type="RuleBase" id="RU003719"/>
    </source>
</evidence>
<evidence type="ECO:0000256" key="5">
    <source>
        <dbReference type="SAM" id="MobiDB-lite"/>
    </source>
</evidence>
<dbReference type="InterPro" id="IPR006140">
    <property type="entry name" value="D-isomer_DH_NAD-bd"/>
</dbReference>
<dbReference type="Pfam" id="PF00389">
    <property type="entry name" value="2-Hacid_dh"/>
    <property type="match status" value="1"/>
</dbReference>
<comment type="similarity">
    <text evidence="1 4">Belongs to the D-isomer specific 2-hydroxyacid dehydrogenase family.</text>
</comment>
<dbReference type="Gene3D" id="3.40.50.720">
    <property type="entry name" value="NAD(P)-binding Rossmann-like Domain"/>
    <property type="match status" value="2"/>
</dbReference>
<dbReference type="Proteomes" id="UP000791080">
    <property type="component" value="Unassembled WGS sequence"/>
</dbReference>
<accession>A0ABT1JIQ7</accession>
<keyword evidence="9" id="KW-1185">Reference proteome</keyword>
<dbReference type="PROSITE" id="PS00670">
    <property type="entry name" value="D_2_HYDROXYACID_DH_2"/>
    <property type="match status" value="1"/>
</dbReference>
<sequence length="358" mass="37576">MSAPEGPVLPGEHGTDGGGRRPRSRPETTLVLDPSWFDTLFGAEELARLRAAASLGDPVVAHDLSSPAALRRLAETEVLITSWGCPPLTAEVLDAAPRLRAVLHAAGSVRGHVTDAVFDRGVRVTTAADANAEPVAQYTLAAVLWAFKKIPFLAADARVHRADWGYRERHGELSGRGRVVVLVGFSRVGRRVAELLTRLDLARVLVVDPVADPAAVRAAGAEPVPLAEALPLADVLSLHAPSLPETRHLVGAAELAELRDGAVLVNTARGALVDTEALERACAGGRLYAVLDVTDPEPLPSGSPLYTLPNVVLTPHVAGSLGSETRQLSAAALTELERYAAGLPPLAPVTRESLAVQA</sequence>
<evidence type="ECO:0000313" key="9">
    <source>
        <dbReference type="Proteomes" id="UP000791080"/>
    </source>
</evidence>
<proteinExistence type="inferred from homology"/>
<reference evidence="8 9" key="2">
    <citation type="submission" date="2022-06" db="EMBL/GenBank/DDBJ databases">
        <title>Genomic Encyclopedia of Type Strains, Phase I: the one thousand microbial genomes (KMG-I) project.</title>
        <authorList>
            <person name="Kyrpides N."/>
        </authorList>
    </citation>
    <scope>NUCLEOTIDE SEQUENCE [LARGE SCALE GENOMIC DNA]</scope>
    <source>
        <strain evidence="8 9">DSM 43889</strain>
    </source>
</reference>
<dbReference type="InterPro" id="IPR006139">
    <property type="entry name" value="D-isomer_2_OHA_DH_cat_dom"/>
</dbReference>
<dbReference type="SUPFAM" id="SSF51735">
    <property type="entry name" value="NAD(P)-binding Rossmann-fold domains"/>
    <property type="match status" value="1"/>
</dbReference>
<reference evidence="8 9" key="1">
    <citation type="submission" date="2013-07" db="EMBL/GenBank/DDBJ databases">
        <authorList>
            <consortium name="DOE Joint Genome Institute"/>
            <person name="Reeve W."/>
            <person name="Huntemann M."/>
            <person name="Han J."/>
            <person name="Chen A."/>
            <person name="Kyrpides N."/>
            <person name="Mavromatis K."/>
            <person name="Markowitz V."/>
            <person name="Palaniappan K."/>
            <person name="Ivanova N."/>
            <person name="Schaumberg A."/>
            <person name="Pati A."/>
            <person name="Liolios K."/>
            <person name="Nordberg H.P."/>
            <person name="Cantor M.N."/>
            <person name="Hua S.X."/>
            <person name="Woyke T."/>
        </authorList>
    </citation>
    <scope>NUCLEOTIDE SEQUENCE [LARGE SCALE GENOMIC DNA]</scope>
    <source>
        <strain evidence="8 9">DSM 43889</strain>
    </source>
</reference>
<evidence type="ECO:0000259" key="6">
    <source>
        <dbReference type="Pfam" id="PF00389"/>
    </source>
</evidence>
<evidence type="ECO:0000259" key="7">
    <source>
        <dbReference type="Pfam" id="PF02826"/>
    </source>
</evidence>
<feature type="region of interest" description="Disordered" evidence="5">
    <location>
        <begin position="1"/>
        <end position="27"/>
    </location>
</feature>
<name>A0ABT1JIQ7_ACTCY</name>
<dbReference type="RefSeq" id="WP_245588664.1">
    <property type="nucleotide sequence ID" value="NZ_AUBJ02000001.1"/>
</dbReference>
<dbReference type="CDD" id="cd12167">
    <property type="entry name" value="2-Hacid_dh_8"/>
    <property type="match status" value="1"/>
</dbReference>
<evidence type="ECO:0000256" key="2">
    <source>
        <dbReference type="ARBA" id="ARBA00023002"/>
    </source>
</evidence>
<feature type="domain" description="D-isomer specific 2-hydroxyacid dehydrogenase NAD-binding" evidence="7">
    <location>
        <begin position="153"/>
        <end position="318"/>
    </location>
</feature>
<dbReference type="SUPFAM" id="SSF52283">
    <property type="entry name" value="Formate/glycerate dehydrogenase catalytic domain-like"/>
    <property type="match status" value="1"/>
</dbReference>
<dbReference type="Pfam" id="PF02826">
    <property type="entry name" value="2-Hacid_dh_C"/>
    <property type="match status" value="1"/>
</dbReference>
<dbReference type="InterPro" id="IPR036291">
    <property type="entry name" value="NAD(P)-bd_dom_sf"/>
</dbReference>